<dbReference type="PANTHER" id="PTHR15454">
    <property type="entry name" value="NISCHARIN RELATED"/>
    <property type="match status" value="1"/>
</dbReference>
<dbReference type="GO" id="GO:0005737">
    <property type="term" value="C:cytoplasm"/>
    <property type="evidence" value="ECO:0007669"/>
    <property type="project" value="TreeGrafter"/>
</dbReference>
<protein>
    <submittedName>
        <fullName evidence="3">Leucine-rich repeat-containing 43 isoform X1</fullName>
    </submittedName>
</protein>
<evidence type="ECO:0000313" key="3">
    <source>
        <dbReference type="EMBL" id="CAH2295829.1"/>
    </source>
</evidence>
<proteinExistence type="predicted"/>
<accession>A0AAD1SC49</accession>
<reference evidence="3" key="1">
    <citation type="submission" date="2022-03" db="EMBL/GenBank/DDBJ databases">
        <authorList>
            <person name="Alioto T."/>
            <person name="Alioto T."/>
            <person name="Gomez Garrido J."/>
        </authorList>
    </citation>
    <scope>NUCLEOTIDE SEQUENCE</scope>
</reference>
<sequence length="243" mass="27206">MIKMSGISVSAALKDQLQTLCLRSFPCGSGSWAHSYLKNGKSISVDPLLEMGNDPQRESLDDLNDLVTCDCSPWKLEDGCSPEIHHLRLLAIKCPENITDQFVYSYFTSLRVVDKEVSDVDEHLLRFHNLKELVLSVNKIKTVHSSNLPRTLKVLELCSNQISSLKELSTNPPPTLQHLGLAYNKIQCSSENMYLTAEQWSIWVLKDRNSYKASEPTEGSAFIAALGVADYIPEMLRPPSNHS</sequence>
<name>A0AAD1SC49_PELCU</name>
<keyword evidence="1" id="KW-0433">Leucine-rich repeat</keyword>
<keyword evidence="4" id="KW-1185">Reference proteome</keyword>
<gene>
    <name evidence="3" type="ORF">PECUL_23A020730</name>
</gene>
<dbReference type="AlphaFoldDB" id="A0AAD1SC49"/>
<organism evidence="3 4">
    <name type="scientific">Pelobates cultripes</name>
    <name type="common">Western spadefoot toad</name>
    <dbReference type="NCBI Taxonomy" id="61616"/>
    <lineage>
        <taxon>Eukaryota</taxon>
        <taxon>Metazoa</taxon>
        <taxon>Chordata</taxon>
        <taxon>Craniata</taxon>
        <taxon>Vertebrata</taxon>
        <taxon>Euteleostomi</taxon>
        <taxon>Amphibia</taxon>
        <taxon>Batrachia</taxon>
        <taxon>Anura</taxon>
        <taxon>Pelobatoidea</taxon>
        <taxon>Pelobatidae</taxon>
        <taxon>Pelobates</taxon>
    </lineage>
</organism>
<dbReference type="Proteomes" id="UP001295444">
    <property type="component" value="Chromosome 05"/>
</dbReference>
<evidence type="ECO:0000256" key="2">
    <source>
        <dbReference type="ARBA" id="ARBA00022737"/>
    </source>
</evidence>
<dbReference type="SUPFAM" id="SSF52058">
    <property type="entry name" value="L domain-like"/>
    <property type="match status" value="1"/>
</dbReference>
<dbReference type="PANTHER" id="PTHR15454:SF19">
    <property type="entry name" value="LEUCINE-RICH REPEAT-CONTAINING PROTEIN 51"/>
    <property type="match status" value="1"/>
</dbReference>
<dbReference type="InterPro" id="IPR001611">
    <property type="entry name" value="Leu-rich_rpt"/>
</dbReference>
<evidence type="ECO:0000256" key="1">
    <source>
        <dbReference type="ARBA" id="ARBA00022614"/>
    </source>
</evidence>
<evidence type="ECO:0000313" key="4">
    <source>
        <dbReference type="Proteomes" id="UP001295444"/>
    </source>
</evidence>
<dbReference type="InterPro" id="IPR032675">
    <property type="entry name" value="LRR_dom_sf"/>
</dbReference>
<keyword evidence="2" id="KW-0677">Repeat</keyword>
<dbReference type="EMBL" id="OW240916">
    <property type="protein sequence ID" value="CAH2295829.1"/>
    <property type="molecule type" value="Genomic_DNA"/>
</dbReference>
<dbReference type="Gene3D" id="3.80.10.10">
    <property type="entry name" value="Ribonuclease Inhibitor"/>
    <property type="match status" value="1"/>
</dbReference>
<dbReference type="PROSITE" id="PS51450">
    <property type="entry name" value="LRR"/>
    <property type="match status" value="1"/>
</dbReference>